<dbReference type="CDD" id="cd00111">
    <property type="entry name" value="Trefoil"/>
    <property type="match status" value="1"/>
</dbReference>
<evidence type="ECO:0000256" key="5">
    <source>
        <dbReference type="ARBA" id="ARBA00022530"/>
    </source>
</evidence>
<feature type="compositionally biased region" description="Polar residues" evidence="15">
    <location>
        <begin position="414"/>
        <end position="426"/>
    </location>
</feature>
<dbReference type="PROSITE" id="PS00025">
    <property type="entry name" value="P_TREFOIL_1"/>
    <property type="match status" value="1"/>
</dbReference>
<dbReference type="GeneID" id="109958484"/>
<feature type="disulfide bond" evidence="14">
    <location>
        <begin position="870"/>
        <end position="896"/>
    </location>
</feature>
<comment type="caution">
    <text evidence="14">Lacks conserved residue(s) required for the propagation of feature annotation.</text>
</comment>
<evidence type="ECO:0000313" key="18">
    <source>
        <dbReference type="Ensembl" id="ENSMALP00000000766.1"/>
    </source>
</evidence>
<evidence type="ECO:0000259" key="17">
    <source>
        <dbReference type="PROSITE" id="PS51448"/>
    </source>
</evidence>
<keyword evidence="19" id="KW-1185">Reference proteome</keyword>
<dbReference type="AlphaFoldDB" id="A0A3Q3IKG2"/>
<feature type="region of interest" description="Disordered" evidence="15">
    <location>
        <begin position="458"/>
        <end position="485"/>
    </location>
</feature>
<keyword evidence="11" id="KW-0325">Glycoprotein</keyword>
<dbReference type="PANTHER" id="PTHR23343:SF117">
    <property type="entry name" value="ZONA PELLUCIDA SPERM-BINDING PROTEIN 4-LIKE ISOFORM X1"/>
    <property type="match status" value="1"/>
</dbReference>
<evidence type="ECO:0000256" key="2">
    <source>
        <dbReference type="ARBA" id="ARBA00010863"/>
    </source>
</evidence>
<dbReference type="InterPro" id="IPR055356">
    <property type="entry name" value="ZP-N"/>
</dbReference>
<dbReference type="GO" id="GO:0035804">
    <property type="term" value="F:structural constituent of egg coat"/>
    <property type="evidence" value="ECO:0007669"/>
    <property type="project" value="TreeGrafter"/>
</dbReference>
<evidence type="ECO:0000256" key="12">
    <source>
        <dbReference type="ARBA" id="ARBA00023279"/>
    </source>
</evidence>
<dbReference type="SUPFAM" id="SSF57492">
    <property type="entry name" value="Trefoil"/>
    <property type="match status" value="1"/>
</dbReference>
<dbReference type="Pfam" id="PF00088">
    <property type="entry name" value="Trefoil"/>
    <property type="match status" value="1"/>
</dbReference>
<evidence type="ECO:0000256" key="7">
    <source>
        <dbReference type="ARBA" id="ARBA00022692"/>
    </source>
</evidence>
<dbReference type="PROSITE" id="PS51034">
    <property type="entry name" value="ZP_2"/>
    <property type="match status" value="1"/>
</dbReference>
<feature type="compositionally biased region" description="Pro residues" evidence="15">
    <location>
        <begin position="340"/>
        <end position="362"/>
    </location>
</feature>
<evidence type="ECO:0000256" key="9">
    <source>
        <dbReference type="ARBA" id="ARBA00023136"/>
    </source>
</evidence>
<dbReference type="PROSITE" id="PS51448">
    <property type="entry name" value="P_TREFOIL_2"/>
    <property type="match status" value="1"/>
</dbReference>
<reference evidence="18" key="2">
    <citation type="submission" date="2025-09" db="UniProtKB">
        <authorList>
            <consortium name="Ensembl"/>
        </authorList>
    </citation>
    <scope>IDENTIFICATION</scope>
</reference>
<dbReference type="GO" id="GO:0035805">
    <property type="term" value="C:egg coat"/>
    <property type="evidence" value="ECO:0007669"/>
    <property type="project" value="UniProtKB-SubCell"/>
</dbReference>
<comment type="similarity">
    <text evidence="2">Belongs to the ZP domain family. ZPB subfamily.</text>
</comment>
<dbReference type="Proteomes" id="UP000261600">
    <property type="component" value="Unplaced"/>
</dbReference>
<evidence type="ECO:0000256" key="14">
    <source>
        <dbReference type="PROSITE-ProRule" id="PRU00779"/>
    </source>
</evidence>
<dbReference type="STRING" id="43700.ENSMALP00000000766"/>
<dbReference type="KEGG" id="malb:109958484"/>
<keyword evidence="10 14" id="KW-1015">Disulfide bond</keyword>
<feature type="domain" description="ZP" evidence="16">
    <location>
        <begin position="910"/>
        <end position="1179"/>
    </location>
</feature>
<evidence type="ECO:0000256" key="13">
    <source>
        <dbReference type="ARBA" id="ARBA00024183"/>
    </source>
</evidence>
<dbReference type="InterPro" id="IPR051148">
    <property type="entry name" value="Zona_Pellucida_Domain_gp"/>
</dbReference>
<keyword evidence="9" id="KW-0472">Membrane</keyword>
<evidence type="ECO:0000256" key="1">
    <source>
        <dbReference type="ARBA" id="ARBA00004251"/>
    </source>
</evidence>
<dbReference type="InterPro" id="IPR017957">
    <property type="entry name" value="P_trefoil_CS"/>
</dbReference>
<dbReference type="InterPro" id="IPR042235">
    <property type="entry name" value="ZP-C_dom"/>
</dbReference>
<dbReference type="GO" id="GO:0060468">
    <property type="term" value="P:prevention of polyspermy"/>
    <property type="evidence" value="ECO:0007669"/>
    <property type="project" value="TreeGrafter"/>
</dbReference>
<dbReference type="Gene3D" id="4.10.110.10">
    <property type="entry name" value="Spasmolytic Protein, domain 1"/>
    <property type="match status" value="1"/>
</dbReference>
<dbReference type="Gene3D" id="2.60.40.3210">
    <property type="entry name" value="Zona pellucida, ZP-N domain"/>
    <property type="match status" value="1"/>
</dbReference>
<sequence>MSCEQRIKKAFSLFVVVVYFHVFPVCYSVSLAKWEKFKQDSDVQQGNWRRDEQSQDANLRTSDKPRLQQLRPESVAFSEEPFPYFSIWTHNETGSKSAPSSLSWVVGNISVEPSSSSLGSEYGYQADVTGFHGDQGKVWGPSFDSGPRSSEWLAMRPLVQCDDDAMTFTASGQGFAHLLVDRGGSSPISLFQLPPYCGYSVRMSWSDLEVMVPFDACYVTHENGSHVLPLLWWGSPLKLSCPVQMFTPAPSSSPSTLSVFCSPYSMAVQTHGQEQDILLLGVMVNGGWGPFVSEECAYHVHSQPEELTFYIPYSAPCITIGDSLYVQFITDDQGYKLSCPVPPQFPSAPSPPSSPTPSPGDPQFPYFPDVVSHALPTPPPPPHIPDYSYPGLQYPQLPQVYPPGPQPPRRPQPTSDSPPGHQPQQQQFLYPTGLEELPSSPGEHPELPSLYYQPSLVDQTTSVSNRSPTQGSHSHQAYKLSPRPSQYPSALPYPYDEGLFYPPSFYSSHYPYGPVSYPNPDLEVQPLAASHPTTRITVPKKPDSPPYPSGQFYPFYFPSLLAAKEKPPTIPQKLTASQATCPPGATHSMCTYYTYPYYPHHPLHYPPVPQYRDTQLPVRKPSATTTSAIMTATVHPTPEMHHLRCLTRRMVIFLPFAHPDSIQVRDHMKKWLFLFSVSPLCGYRLQMGHGPGVILHSPLPACHSKSRSPATISLTLRFWDLSMAQYRTVDLQCPYESTPETPEVVSLLASPSPPSTTKEKISPFVVPKPKVSCSYHRMTVELPSGPISGIVVKDMKGNQMKLQDAPKHCGYSVIKGKDGQIRLSLQLHSRCRMSVQGQMYIITVVYMTVNGQREAQLSCPLVIPGSGKECELPSEQRLPCGPSSVSQPQCLSVGCCFSKYPPACYYPMDECTIDRHFVFLVPATLTEPPLSPAFLTTADNSACKPQRVTSEYALFKIPIDGCGTRRVTVGKAVIYMVEVISRFQAISLNYGTITRSSPVRLLVECHYLPDTVLTVGYLVKTPTLGPGVQTQGIFGVQLRIAKDGQYSSYYPQYHQPLQMLLGKPLYLEVRLLNAPDPSLVLLVHFCVAYPRSGNAVWVLLYNGCPNPLDPALKQAVLPDPQPPSSPGQTRRFTISTFQFLPDGDFKDLDEEIYFMCSTEVCSPRDGPCVEGCFGQRHYHMKDA</sequence>
<accession>A0A3Q3IKG2</accession>
<keyword evidence="7" id="KW-0812">Transmembrane</keyword>
<keyword evidence="8" id="KW-1133">Transmembrane helix</keyword>
<feature type="disulfide bond" evidence="14">
    <location>
        <begin position="880"/>
        <end position="895"/>
    </location>
</feature>
<organism evidence="18 19">
    <name type="scientific">Monopterus albus</name>
    <name type="common">Swamp eel</name>
    <dbReference type="NCBI Taxonomy" id="43700"/>
    <lineage>
        <taxon>Eukaryota</taxon>
        <taxon>Metazoa</taxon>
        <taxon>Chordata</taxon>
        <taxon>Craniata</taxon>
        <taxon>Vertebrata</taxon>
        <taxon>Euteleostomi</taxon>
        <taxon>Actinopterygii</taxon>
        <taxon>Neopterygii</taxon>
        <taxon>Teleostei</taxon>
        <taxon>Neoteleostei</taxon>
        <taxon>Acanthomorphata</taxon>
        <taxon>Anabantaria</taxon>
        <taxon>Synbranchiformes</taxon>
        <taxon>Synbranchidae</taxon>
        <taxon>Monopterus</taxon>
    </lineage>
</organism>
<feature type="domain" description="P-type" evidence="17">
    <location>
        <begin position="868"/>
        <end position="908"/>
    </location>
</feature>
<evidence type="ECO:0000256" key="4">
    <source>
        <dbReference type="ARBA" id="ARBA00022525"/>
    </source>
</evidence>
<dbReference type="OrthoDB" id="9907024at2759"/>
<keyword evidence="3" id="KW-1003">Cell membrane</keyword>
<keyword evidence="12" id="KW-0278">Fertilization</keyword>
<feature type="region of interest" description="Disordered" evidence="15">
    <location>
        <begin position="44"/>
        <end position="65"/>
    </location>
</feature>
<proteinExistence type="inferred from homology"/>
<dbReference type="GO" id="GO:0005886">
    <property type="term" value="C:plasma membrane"/>
    <property type="evidence" value="ECO:0007669"/>
    <property type="project" value="UniProtKB-SubCell"/>
</dbReference>
<comment type="subcellular location">
    <subcellularLocation>
        <location evidence="1">Cell membrane</location>
        <topology evidence="1">Single-pass type I membrane protein</topology>
    </subcellularLocation>
    <subcellularLocation>
        <location evidence="13">Zona pellucida</location>
    </subcellularLocation>
</comment>
<evidence type="ECO:0000313" key="19">
    <source>
        <dbReference type="Proteomes" id="UP000261600"/>
    </source>
</evidence>
<dbReference type="Pfam" id="PF00100">
    <property type="entry name" value="Zona_pellucida"/>
    <property type="match status" value="1"/>
</dbReference>
<evidence type="ECO:0008006" key="20">
    <source>
        <dbReference type="Google" id="ProtNLM"/>
    </source>
</evidence>
<keyword evidence="6" id="KW-0165">Cleavage on pair of basic residues</keyword>
<feature type="region of interest" description="Disordered" evidence="15">
    <location>
        <begin position="340"/>
        <end position="426"/>
    </location>
</feature>
<keyword evidence="5" id="KW-0272">Extracellular matrix</keyword>
<dbReference type="GO" id="GO:0007339">
    <property type="term" value="P:binding of sperm to zona pellucida"/>
    <property type="evidence" value="ECO:0007669"/>
    <property type="project" value="TreeGrafter"/>
</dbReference>
<feature type="compositionally biased region" description="Pro residues" evidence="15">
    <location>
        <begin position="400"/>
        <end position="411"/>
    </location>
</feature>
<dbReference type="SMART" id="SM00241">
    <property type="entry name" value="ZP"/>
    <property type="match status" value="1"/>
</dbReference>
<dbReference type="SMART" id="SM00018">
    <property type="entry name" value="PD"/>
    <property type="match status" value="1"/>
</dbReference>
<dbReference type="InterPro" id="IPR044913">
    <property type="entry name" value="P_trefoil_dom_sf"/>
</dbReference>
<dbReference type="PANTHER" id="PTHR23343">
    <property type="entry name" value="ZONA PELLUCIDA SPERM-BINDING PROTEIN"/>
    <property type="match status" value="1"/>
</dbReference>
<evidence type="ECO:0000256" key="6">
    <source>
        <dbReference type="ARBA" id="ARBA00022685"/>
    </source>
</evidence>
<keyword evidence="4" id="KW-0964">Secreted</keyword>
<evidence type="ECO:0000256" key="15">
    <source>
        <dbReference type="SAM" id="MobiDB-lite"/>
    </source>
</evidence>
<dbReference type="GO" id="GO:0032190">
    <property type="term" value="F:acrosin binding"/>
    <property type="evidence" value="ECO:0007669"/>
    <property type="project" value="TreeGrafter"/>
</dbReference>
<name>A0A3Q3IKG2_MONAL</name>
<reference evidence="18" key="1">
    <citation type="submission" date="2025-08" db="UniProtKB">
        <authorList>
            <consortium name="Ensembl"/>
        </authorList>
    </citation>
    <scope>IDENTIFICATION</scope>
</reference>
<dbReference type="Pfam" id="PF23344">
    <property type="entry name" value="ZP-N"/>
    <property type="match status" value="1"/>
</dbReference>
<evidence type="ECO:0000256" key="11">
    <source>
        <dbReference type="ARBA" id="ARBA00023180"/>
    </source>
</evidence>
<evidence type="ECO:0000259" key="16">
    <source>
        <dbReference type="PROSITE" id="PS51034"/>
    </source>
</evidence>
<evidence type="ECO:0000256" key="3">
    <source>
        <dbReference type="ARBA" id="ARBA00022475"/>
    </source>
</evidence>
<dbReference type="InterPro" id="IPR000519">
    <property type="entry name" value="P_trefoil_dom"/>
</dbReference>
<dbReference type="InterPro" id="IPR001507">
    <property type="entry name" value="ZP_dom"/>
</dbReference>
<protein>
    <recommendedName>
        <fullName evidence="20">ZP domain-containing protein</fullName>
    </recommendedName>
</protein>
<dbReference type="RefSeq" id="XP_020452828.1">
    <property type="nucleotide sequence ID" value="XM_020597172.1"/>
</dbReference>
<dbReference type="Gene3D" id="2.60.40.4100">
    <property type="entry name" value="Zona pellucida, ZP-C domain"/>
    <property type="match status" value="1"/>
</dbReference>
<dbReference type="InterPro" id="IPR055355">
    <property type="entry name" value="ZP-C"/>
</dbReference>
<evidence type="ECO:0000256" key="8">
    <source>
        <dbReference type="ARBA" id="ARBA00022989"/>
    </source>
</evidence>
<evidence type="ECO:0000256" key="10">
    <source>
        <dbReference type="ARBA" id="ARBA00023157"/>
    </source>
</evidence>
<feature type="compositionally biased region" description="Polar residues" evidence="15">
    <location>
        <begin position="458"/>
        <end position="475"/>
    </location>
</feature>
<dbReference type="Ensembl" id="ENSMALT00000000803.1">
    <property type="protein sequence ID" value="ENSMALP00000000766.1"/>
    <property type="gene ID" value="ENSMALG00000000596.1"/>
</dbReference>
<feature type="compositionally biased region" description="Low complexity" evidence="15">
    <location>
        <begin position="390"/>
        <end position="399"/>
    </location>
</feature>